<name>A0ABV6DKD5_9BACL</name>
<comment type="caution">
    <text evidence="1">The sequence shown here is derived from an EMBL/GenBank/DDBJ whole genome shotgun (WGS) entry which is preliminary data.</text>
</comment>
<reference evidence="1 2" key="1">
    <citation type="submission" date="2024-09" db="EMBL/GenBank/DDBJ databases">
        <authorList>
            <person name="Sun Q."/>
            <person name="Mori K."/>
        </authorList>
    </citation>
    <scope>NUCLEOTIDE SEQUENCE [LARGE SCALE GENOMIC DNA]</scope>
    <source>
        <strain evidence="1 2">CCM 7759</strain>
    </source>
</reference>
<protein>
    <submittedName>
        <fullName evidence="1">Uncharacterized protein</fullName>
    </submittedName>
</protein>
<organism evidence="1 2">
    <name type="scientific">Paenibacillus chartarius</name>
    <dbReference type="NCBI Taxonomy" id="747481"/>
    <lineage>
        <taxon>Bacteria</taxon>
        <taxon>Bacillati</taxon>
        <taxon>Bacillota</taxon>
        <taxon>Bacilli</taxon>
        <taxon>Bacillales</taxon>
        <taxon>Paenibacillaceae</taxon>
        <taxon>Paenibacillus</taxon>
    </lineage>
</organism>
<accession>A0ABV6DKD5</accession>
<dbReference type="EMBL" id="JBHLWN010000046">
    <property type="protein sequence ID" value="MFC0213116.1"/>
    <property type="molecule type" value="Genomic_DNA"/>
</dbReference>
<sequence>MEDRRSVKARIEWYKDPKNYPMNVWLRDIIVNYGELKDRTFTGQSWTILVRVTGLIENTWNTYADVAFLVDEAPWNLLEEGHTFKLWAGKDIAIVTIL</sequence>
<dbReference type="Proteomes" id="UP001589776">
    <property type="component" value="Unassembled WGS sequence"/>
</dbReference>
<keyword evidence="2" id="KW-1185">Reference proteome</keyword>
<gene>
    <name evidence="1" type="ORF">ACFFK0_11735</name>
</gene>
<dbReference type="RefSeq" id="WP_377470375.1">
    <property type="nucleotide sequence ID" value="NZ_JBHLWN010000046.1"/>
</dbReference>
<proteinExistence type="predicted"/>
<evidence type="ECO:0000313" key="1">
    <source>
        <dbReference type="EMBL" id="MFC0213116.1"/>
    </source>
</evidence>
<evidence type="ECO:0000313" key="2">
    <source>
        <dbReference type="Proteomes" id="UP001589776"/>
    </source>
</evidence>